<accession>A0AAW1IJN2</accession>
<name>A0AAW1IJN2_SAPOF</name>
<dbReference type="EMBL" id="JBDFQZ010000009">
    <property type="protein sequence ID" value="KAK9689586.1"/>
    <property type="molecule type" value="Genomic_DNA"/>
</dbReference>
<gene>
    <name evidence="2" type="ORF">RND81_09G069200</name>
</gene>
<sequence length="330" mass="37371">MGQVLSYIWKCLRYETRKNLKKDKHNHLIDPLQEQQSHYITIPTDETEHVSSSNPENVVADLTPDIPCSVVDLGSVDQNHTKKEDENCVEHSSKGYVEENAEKLIQVVENKIIEEKEVVNKVSNELKGTSIKRIGQYTSKQKILLVGEGDFSFSASLAVGFGSASNIVATSLNSQDFLIENYGNFLTNKMELVTRGATVVHGVDVRAMVKDTFLSSLIFDRIIFNFPHAGKFGQSDSELRKHKELVRGFLRNAKKMINEDGEIHITHNSNGFYLKWDIPKIGSDQGLRLLEVINFKRSKYPGYHTKYGFGGDKDFECSPCKTYKFRLLST</sequence>
<evidence type="ECO:0000259" key="1">
    <source>
        <dbReference type="Pfam" id="PF10354"/>
    </source>
</evidence>
<dbReference type="Proteomes" id="UP001443914">
    <property type="component" value="Unassembled WGS sequence"/>
</dbReference>
<dbReference type="Pfam" id="PF10354">
    <property type="entry name" value="BMT5-like"/>
    <property type="match status" value="1"/>
</dbReference>
<dbReference type="GO" id="GO:0070042">
    <property type="term" value="F:rRNA (uridine-N3-)-methyltransferase activity"/>
    <property type="evidence" value="ECO:0007669"/>
    <property type="project" value="InterPro"/>
</dbReference>
<protein>
    <recommendedName>
        <fullName evidence="1">25S rRNA (uridine-N(3))-methyltransferase BMT5-like domain-containing protein</fullName>
    </recommendedName>
</protein>
<organism evidence="2 3">
    <name type="scientific">Saponaria officinalis</name>
    <name type="common">Common soapwort</name>
    <name type="synonym">Lychnis saponaria</name>
    <dbReference type="NCBI Taxonomy" id="3572"/>
    <lineage>
        <taxon>Eukaryota</taxon>
        <taxon>Viridiplantae</taxon>
        <taxon>Streptophyta</taxon>
        <taxon>Embryophyta</taxon>
        <taxon>Tracheophyta</taxon>
        <taxon>Spermatophyta</taxon>
        <taxon>Magnoliopsida</taxon>
        <taxon>eudicotyledons</taxon>
        <taxon>Gunneridae</taxon>
        <taxon>Pentapetalae</taxon>
        <taxon>Caryophyllales</taxon>
        <taxon>Caryophyllaceae</taxon>
        <taxon>Caryophylleae</taxon>
        <taxon>Saponaria</taxon>
    </lineage>
</organism>
<keyword evidence="3" id="KW-1185">Reference proteome</keyword>
<dbReference type="AlphaFoldDB" id="A0AAW1IJN2"/>
<dbReference type="GO" id="GO:0070475">
    <property type="term" value="P:rRNA base methylation"/>
    <property type="evidence" value="ECO:0007669"/>
    <property type="project" value="InterPro"/>
</dbReference>
<evidence type="ECO:0000313" key="2">
    <source>
        <dbReference type="EMBL" id="KAK9689586.1"/>
    </source>
</evidence>
<reference evidence="2" key="1">
    <citation type="submission" date="2024-03" db="EMBL/GenBank/DDBJ databases">
        <title>WGS assembly of Saponaria officinalis var. Norfolk2.</title>
        <authorList>
            <person name="Jenkins J."/>
            <person name="Shu S."/>
            <person name="Grimwood J."/>
            <person name="Barry K."/>
            <person name="Goodstein D."/>
            <person name="Schmutz J."/>
            <person name="Leebens-Mack J."/>
            <person name="Osbourn A."/>
        </authorList>
    </citation>
    <scope>NUCLEOTIDE SEQUENCE [LARGE SCALE GENOMIC DNA]</scope>
    <source>
        <strain evidence="2">JIC</strain>
    </source>
</reference>
<dbReference type="PANTHER" id="PTHR11538">
    <property type="entry name" value="PHENYLALANYL-TRNA SYNTHETASE"/>
    <property type="match status" value="1"/>
</dbReference>
<dbReference type="PANTHER" id="PTHR11538:SF70">
    <property type="entry name" value="25S RRNA (URIDINE-N(3))-METHYLTRANSFERASE BMT5-LIKE DOMAIN-CONTAINING PROTEIN"/>
    <property type="match status" value="1"/>
</dbReference>
<feature type="domain" description="25S rRNA (uridine-N(3))-methyltransferase BMT5-like" evidence="1">
    <location>
        <begin position="144"/>
        <end position="306"/>
    </location>
</feature>
<proteinExistence type="predicted"/>
<evidence type="ECO:0000313" key="3">
    <source>
        <dbReference type="Proteomes" id="UP001443914"/>
    </source>
</evidence>
<dbReference type="GO" id="GO:0005737">
    <property type="term" value="C:cytoplasm"/>
    <property type="evidence" value="ECO:0007669"/>
    <property type="project" value="TreeGrafter"/>
</dbReference>
<comment type="caution">
    <text evidence="2">The sequence shown here is derived from an EMBL/GenBank/DDBJ whole genome shotgun (WGS) entry which is preliminary data.</text>
</comment>
<dbReference type="InterPro" id="IPR019446">
    <property type="entry name" value="BMT5-like"/>
</dbReference>